<organism evidence="1 2">
    <name type="scientific">Pseudonocardia sulfidoxydans NBRC 16205</name>
    <dbReference type="NCBI Taxonomy" id="1223511"/>
    <lineage>
        <taxon>Bacteria</taxon>
        <taxon>Bacillati</taxon>
        <taxon>Actinomycetota</taxon>
        <taxon>Actinomycetes</taxon>
        <taxon>Pseudonocardiales</taxon>
        <taxon>Pseudonocardiaceae</taxon>
        <taxon>Pseudonocardia</taxon>
    </lineage>
</organism>
<reference evidence="1 2" key="1">
    <citation type="submission" date="2019-07" db="EMBL/GenBank/DDBJ databases">
        <title>Whole genome shotgun sequence of Pseudonocardia sulfidoxydans NBRC 16205.</title>
        <authorList>
            <person name="Hosoyama A."/>
            <person name="Uohara A."/>
            <person name="Ohji S."/>
            <person name="Ichikawa N."/>
        </authorList>
    </citation>
    <scope>NUCLEOTIDE SEQUENCE [LARGE SCALE GENOMIC DNA]</scope>
    <source>
        <strain evidence="1 2">NBRC 16205</strain>
    </source>
</reference>
<evidence type="ECO:0000313" key="2">
    <source>
        <dbReference type="Proteomes" id="UP000321685"/>
    </source>
</evidence>
<dbReference type="OrthoDB" id="2375018at2"/>
<proteinExistence type="predicted"/>
<comment type="caution">
    <text evidence="1">The sequence shown here is derived from an EMBL/GenBank/DDBJ whole genome shotgun (WGS) entry which is preliminary data.</text>
</comment>
<evidence type="ECO:0008006" key="3">
    <source>
        <dbReference type="Google" id="ProtNLM"/>
    </source>
</evidence>
<evidence type="ECO:0000313" key="1">
    <source>
        <dbReference type="EMBL" id="GEL23783.1"/>
    </source>
</evidence>
<dbReference type="Proteomes" id="UP000321685">
    <property type="component" value="Unassembled WGS sequence"/>
</dbReference>
<dbReference type="EMBL" id="BJVJ01000024">
    <property type="protein sequence ID" value="GEL23783.1"/>
    <property type="molecule type" value="Genomic_DNA"/>
</dbReference>
<protein>
    <recommendedName>
        <fullName evidence="3">SnoaL-like domain-containing protein</fullName>
    </recommendedName>
</protein>
<accession>A0A511DHD9</accession>
<name>A0A511DHD9_9PSEU</name>
<dbReference type="RefSeq" id="WP_147107528.1">
    <property type="nucleotide sequence ID" value="NZ_BJVJ01000024.1"/>
</dbReference>
<keyword evidence="2" id="KW-1185">Reference proteome</keyword>
<dbReference type="AlphaFoldDB" id="A0A511DHD9"/>
<gene>
    <name evidence="1" type="ORF">PSU4_27370</name>
</gene>
<sequence>MSRYEHDFTHMFASLEKQIAATDNPRHRAILKNYRMHGLLEVAGRYDELLAPDKTVEQPHYRLHEGGQTVILDGMEQVRGFYQSLVAADALVMWVNRQEIAVHDHGFSGEVEFCQFLPGAMLGESVFGSVQAGEDPGDVYLLTRTLAFVWPYDERGRLIGEHVYEDGASRRIEKPDPADVITAARAAELLAPEIAREIA</sequence>